<protein>
    <submittedName>
        <fullName evidence="2">Uncharacterized protein</fullName>
    </submittedName>
</protein>
<evidence type="ECO:0000313" key="2">
    <source>
        <dbReference type="EMBL" id="KAJ7710480.1"/>
    </source>
</evidence>
<evidence type="ECO:0000313" key="3">
    <source>
        <dbReference type="Proteomes" id="UP001221757"/>
    </source>
</evidence>
<organism evidence="2 3">
    <name type="scientific">Mycena rosella</name>
    <name type="common">Pink bonnet</name>
    <name type="synonym">Agaricus rosellus</name>
    <dbReference type="NCBI Taxonomy" id="1033263"/>
    <lineage>
        <taxon>Eukaryota</taxon>
        <taxon>Fungi</taxon>
        <taxon>Dikarya</taxon>
        <taxon>Basidiomycota</taxon>
        <taxon>Agaricomycotina</taxon>
        <taxon>Agaricomycetes</taxon>
        <taxon>Agaricomycetidae</taxon>
        <taxon>Agaricales</taxon>
        <taxon>Marasmiineae</taxon>
        <taxon>Mycenaceae</taxon>
        <taxon>Mycena</taxon>
    </lineage>
</organism>
<dbReference type="EMBL" id="JARKIE010000001">
    <property type="protein sequence ID" value="KAJ7710480.1"/>
    <property type="molecule type" value="Genomic_DNA"/>
</dbReference>
<keyword evidence="3" id="KW-1185">Reference proteome</keyword>
<sequence>MLIAINDSPAILQFLFLGTFLTLSELHLQGFNVNSWHLLTGTTFLSTVKTLYIGDGIPSTDVPGIFMTFDRLQSLDLTQTGGEEVAARTR</sequence>
<gene>
    <name evidence="2" type="ORF">B0H17DRAFT_1190212</name>
</gene>
<dbReference type="AlphaFoldDB" id="A0AAD7MCU7"/>
<reference evidence="2" key="1">
    <citation type="submission" date="2023-03" db="EMBL/GenBank/DDBJ databases">
        <title>Massive genome expansion in bonnet fungi (Mycena s.s.) driven by repeated elements and novel gene families across ecological guilds.</title>
        <authorList>
            <consortium name="Lawrence Berkeley National Laboratory"/>
            <person name="Harder C.B."/>
            <person name="Miyauchi S."/>
            <person name="Viragh M."/>
            <person name="Kuo A."/>
            <person name="Thoen E."/>
            <person name="Andreopoulos B."/>
            <person name="Lu D."/>
            <person name="Skrede I."/>
            <person name="Drula E."/>
            <person name="Henrissat B."/>
            <person name="Morin E."/>
            <person name="Kohler A."/>
            <person name="Barry K."/>
            <person name="LaButti K."/>
            <person name="Morin E."/>
            <person name="Salamov A."/>
            <person name="Lipzen A."/>
            <person name="Mereny Z."/>
            <person name="Hegedus B."/>
            <person name="Baldrian P."/>
            <person name="Stursova M."/>
            <person name="Weitz H."/>
            <person name="Taylor A."/>
            <person name="Grigoriev I.V."/>
            <person name="Nagy L.G."/>
            <person name="Martin F."/>
            <person name="Kauserud H."/>
        </authorList>
    </citation>
    <scope>NUCLEOTIDE SEQUENCE</scope>
    <source>
        <strain evidence="2">CBHHK067</strain>
    </source>
</reference>
<dbReference type="Proteomes" id="UP001221757">
    <property type="component" value="Unassembled WGS sequence"/>
</dbReference>
<accession>A0AAD7MCU7</accession>
<name>A0AAD7MCU7_MYCRO</name>
<feature type="signal peptide" evidence="1">
    <location>
        <begin position="1"/>
        <end position="24"/>
    </location>
</feature>
<keyword evidence="1" id="KW-0732">Signal</keyword>
<evidence type="ECO:0000256" key="1">
    <source>
        <dbReference type="SAM" id="SignalP"/>
    </source>
</evidence>
<feature type="chain" id="PRO_5042079364" evidence="1">
    <location>
        <begin position="25"/>
        <end position="90"/>
    </location>
</feature>
<comment type="caution">
    <text evidence="2">The sequence shown here is derived from an EMBL/GenBank/DDBJ whole genome shotgun (WGS) entry which is preliminary data.</text>
</comment>
<proteinExistence type="predicted"/>